<dbReference type="EMBL" id="JARBDR010000919">
    <property type="protein sequence ID" value="KAJ8300539.1"/>
    <property type="molecule type" value="Genomic_DNA"/>
</dbReference>
<sequence>MTAKHYKVFVCLSSKGDVQGGSYDCVAGKGEACNHIAALLFALEDYIAKGLKDLPQDQTRTDGLCQWNKPAKRKFEPQTVHNIKVVK</sequence>
<dbReference type="PANTHER" id="PTHR47526:SF3">
    <property type="entry name" value="PHD-TYPE DOMAIN-CONTAINING PROTEIN"/>
    <property type="match status" value="1"/>
</dbReference>
<dbReference type="Proteomes" id="UP001217089">
    <property type="component" value="Unassembled WGS sequence"/>
</dbReference>
<proteinExistence type="predicted"/>
<comment type="caution">
    <text evidence="1">The sequence shown here is derived from an EMBL/GenBank/DDBJ whole genome shotgun (WGS) entry which is preliminary data.</text>
</comment>
<reference evidence="1 2" key="1">
    <citation type="submission" date="2022-12" db="EMBL/GenBank/DDBJ databases">
        <title>Chromosome-level genome of Tegillarca granosa.</title>
        <authorList>
            <person name="Kim J."/>
        </authorList>
    </citation>
    <scope>NUCLEOTIDE SEQUENCE [LARGE SCALE GENOMIC DNA]</scope>
    <source>
        <strain evidence="1">Teg-2019</strain>
        <tissue evidence="1">Adductor muscle</tissue>
    </source>
</reference>
<evidence type="ECO:0008006" key="3">
    <source>
        <dbReference type="Google" id="ProtNLM"/>
    </source>
</evidence>
<protein>
    <recommendedName>
        <fullName evidence="3">SWIM-type domain-containing protein</fullName>
    </recommendedName>
</protein>
<evidence type="ECO:0000313" key="2">
    <source>
        <dbReference type="Proteomes" id="UP001217089"/>
    </source>
</evidence>
<accession>A0ABQ9E844</accession>
<gene>
    <name evidence="1" type="ORF">KUTeg_022058</name>
</gene>
<evidence type="ECO:0000313" key="1">
    <source>
        <dbReference type="EMBL" id="KAJ8300539.1"/>
    </source>
</evidence>
<organism evidence="1 2">
    <name type="scientific">Tegillarca granosa</name>
    <name type="common">Malaysian cockle</name>
    <name type="synonym">Anadara granosa</name>
    <dbReference type="NCBI Taxonomy" id="220873"/>
    <lineage>
        <taxon>Eukaryota</taxon>
        <taxon>Metazoa</taxon>
        <taxon>Spiralia</taxon>
        <taxon>Lophotrochozoa</taxon>
        <taxon>Mollusca</taxon>
        <taxon>Bivalvia</taxon>
        <taxon>Autobranchia</taxon>
        <taxon>Pteriomorphia</taxon>
        <taxon>Arcoida</taxon>
        <taxon>Arcoidea</taxon>
        <taxon>Arcidae</taxon>
        <taxon>Tegillarca</taxon>
    </lineage>
</organism>
<dbReference type="PANTHER" id="PTHR47526">
    <property type="entry name" value="ATP-DEPENDENT DNA HELICASE"/>
    <property type="match status" value="1"/>
</dbReference>
<name>A0ABQ9E844_TEGGR</name>
<keyword evidence="2" id="KW-1185">Reference proteome</keyword>